<dbReference type="InterPro" id="IPR015943">
    <property type="entry name" value="WD40/YVTN_repeat-like_dom_sf"/>
</dbReference>
<feature type="coiled-coil region" evidence="1">
    <location>
        <begin position="1553"/>
        <end position="1598"/>
    </location>
</feature>
<evidence type="ECO:0000256" key="1">
    <source>
        <dbReference type="SAM" id="Coils"/>
    </source>
</evidence>
<keyword evidence="1" id="KW-0175">Coiled coil</keyword>
<dbReference type="InterPro" id="IPR011047">
    <property type="entry name" value="Quinoprotein_ADH-like_sf"/>
</dbReference>
<feature type="coiled-coil region" evidence="1">
    <location>
        <begin position="1455"/>
        <end position="1482"/>
    </location>
</feature>
<accession>A0A080ZBQ8</accession>
<organism evidence="3 4">
    <name type="scientific">Phytophthora nicotianae P1976</name>
    <dbReference type="NCBI Taxonomy" id="1317066"/>
    <lineage>
        <taxon>Eukaryota</taxon>
        <taxon>Sar</taxon>
        <taxon>Stramenopiles</taxon>
        <taxon>Oomycota</taxon>
        <taxon>Peronosporomycetes</taxon>
        <taxon>Peronosporales</taxon>
        <taxon>Peronosporaceae</taxon>
        <taxon>Phytophthora</taxon>
    </lineage>
</organism>
<dbReference type="OrthoDB" id="128596at2759"/>
<feature type="region of interest" description="Disordered" evidence="2">
    <location>
        <begin position="1838"/>
        <end position="1933"/>
    </location>
</feature>
<dbReference type="Gene3D" id="2.130.10.10">
    <property type="entry name" value="YVTN repeat-like/Quinoprotein amine dehydrogenase"/>
    <property type="match status" value="1"/>
</dbReference>
<gene>
    <name evidence="3" type="ORF">F444_18342</name>
</gene>
<evidence type="ECO:0000256" key="2">
    <source>
        <dbReference type="SAM" id="MobiDB-lite"/>
    </source>
</evidence>
<comment type="caution">
    <text evidence="3">The sequence shown here is derived from an EMBL/GenBank/DDBJ whole genome shotgun (WGS) entry which is preliminary data.</text>
</comment>
<evidence type="ECO:0000313" key="4">
    <source>
        <dbReference type="Proteomes" id="UP000028582"/>
    </source>
</evidence>
<feature type="region of interest" description="Disordered" evidence="2">
    <location>
        <begin position="878"/>
        <end position="942"/>
    </location>
</feature>
<sequence>MATNITMDADLADMTMTLRGERIPLRNAVSSVYNEIRHELLVVTPTALYLYGKMPTAGGDLLATLVAEENVHYQFALCLPWLDAYSVVVTTSTGQIEHRIVSSDLKTSLTSHTLVEKAGEQFYTALANPHRRELITADSDGGIKVWALRVIASAQNTGGFKGVLRVHTAANSIKKPYYRHLLMSYDGQKIFAATSAKVYVFDAASCHRLPCCLREARHTIFSVECSDKDNSVYLVFRTNMRKVCKFTLVVKKGLPQFRKVGEFVHDEEIAAFIENSRTPMNLNGTGNEVMLIDICAKFTTADLTDSRSGNCEDDRDVQPGHKQSAIALPFNPPSERYNALHAARVADGRNFAFAVWSTGFCIMELLFSDSQGRLPCDLFNGEVLKRFDGTEDGGYISIYQQMPSTQVVVFREGIPTFRFASLPMIPDPTEERKEKILPIIDYVIVADSIVALWAHGLVRKFNLFDNRGFTIAEPFEAPKTTATVVISILFDGNDCVVVGDSMGFLSVFPLLNGDMEPHRVITRKQVHANDSVAVLIDPTIHAVAPVEGKFSLLSVSRGGDVKHWQIKRVCASPSTDPDQGFIWELLTCFRTYSLDTSTATFAFPEFLFCGFDSGSVECWRLPSSGRISSQSSRLQQQATNCISVVKRALHAIDLHLSSVRSILCESGAGISAITSPQPAVDNFSWVFSYDEDAIILIWCFSLDFFFPHRRIKVLEFIKGIYITPVNGFLDLFAYTNRCIDRVDHLGSGDKEAVRQRLQRGRDLVAQRDLKGHDSGGKHLKKFETRRENTSTGLKTSTFTPDSFGRSAWTAETPSVRISITLPAVEDKVNSVGKTPTNASPVKAFVEESTPTPTSVSGKLLESKDVSGEFNNLRSVLSSSPTRIVDRPPSKFRARSPRSPKSSSQNSSRSPRRSKKNPFEQKTARDATANALPRENSLPSSFQQAKPRVYRNVVIPLDSLSSQARCAVISAGDAYGSLSPSDEVEPNMPGAANVPGSVSGMRTPDFGVQEKVAVVALVEDEDESILLLDYQPGSRRSRQRLSRKQPDKEIHDTSKPSYEIPFLQWERMSEHDRRVELMAACKSRCIQEDAKRDDVFVPPIEDFESVEIPVQLGVRSFTRWFAATHRHRQRIRERFLTEELLFAATDPIIRQKLADVGLSPPPAEQIGQSISAAWQEFVSWYCLGQTSRHQTIPPEVLQRERLKARTEYLELRLRMVAQSELEVQEEEERAGPCEEECAPPQQVFIFEHFVKRLLTDKDSPTSWENTSLETQQKEIMLALMDPAVQIAAMRNDIELPDVSGSCMEDFDILALAGKFVPWWTASRNIHRRDFLKREAHEASTNKAILEILEKERQNENGEGVIEDFFESYFRSETARHTFLKKKLFYLRRKSRIASVARYGKLPAPLVMETLPLPLVTLFGFVEREIVDKTETQELIEVEDQEVPEDPEVVIVEQSNDDSIDNQREQEEEELRRLEDENAKITLELIYMAREDALSREYNDSFVESDEEIEEPSLVVPKRTDFSRSYFFGNLPPHYRKVASSGWRAGSGIDNGDEEFEEEEQLERERERQRLLEEQEAERLLELERQAERARIEKEREEKAFQFRRVRQAELRKVLQHQAELEAQRKADLELARERTERSQMQREDEYSSWQRDQLLRDQNRMRLEDQLACQIRKELREAAAARVRQLLHEQACMSAEDQRSSLVARQRQELERNRAVRSAFLSELYAPFHPFYQDSAVASEDFLPQLQWRLEQEQLRRTPVKQPIGRYTIPLEEALVFDELDQEPYLARDSRKFKLLMGLPLRTPSSQKRPRIPTADAIIAMRQQQRQLAEFGEERQEMLTKDPPLPHKIRPQSQIDSSSERSRLPAITPHTRSIGGLTDLKEACRKQSTASPAKQKSSKNNQQQQQSQQNQSLPFFRGNMLVQGHGQARSRDYA</sequence>
<proteinExistence type="predicted"/>
<evidence type="ECO:0000313" key="3">
    <source>
        <dbReference type="EMBL" id="ETO64069.1"/>
    </source>
</evidence>
<feature type="region of interest" description="Disordered" evidence="2">
    <location>
        <begin position="829"/>
        <end position="859"/>
    </location>
</feature>
<dbReference type="EMBL" id="ANJA01003343">
    <property type="protein sequence ID" value="ETO64069.1"/>
    <property type="molecule type" value="Genomic_DNA"/>
</dbReference>
<dbReference type="Proteomes" id="UP000028582">
    <property type="component" value="Unassembled WGS sequence"/>
</dbReference>
<reference evidence="3 4" key="1">
    <citation type="submission" date="2013-11" db="EMBL/GenBank/DDBJ databases">
        <title>The Genome Sequence of Phytophthora parasitica P1976.</title>
        <authorList>
            <consortium name="The Broad Institute Genomics Platform"/>
            <person name="Russ C."/>
            <person name="Tyler B."/>
            <person name="Panabieres F."/>
            <person name="Shan W."/>
            <person name="Tripathy S."/>
            <person name="Grunwald N."/>
            <person name="Machado M."/>
            <person name="Johnson C.S."/>
            <person name="Walker B."/>
            <person name="Young S."/>
            <person name="Zeng Q."/>
            <person name="Gargeya S."/>
            <person name="Fitzgerald M."/>
            <person name="Haas B."/>
            <person name="Abouelleil A."/>
            <person name="Allen A.W."/>
            <person name="Alvarado L."/>
            <person name="Arachchi H.M."/>
            <person name="Berlin A.M."/>
            <person name="Chapman S.B."/>
            <person name="Gainer-Dewar J."/>
            <person name="Goldberg J."/>
            <person name="Griggs A."/>
            <person name="Gujja S."/>
            <person name="Hansen M."/>
            <person name="Howarth C."/>
            <person name="Imamovic A."/>
            <person name="Ireland A."/>
            <person name="Larimer J."/>
            <person name="McCowan C."/>
            <person name="Murphy C."/>
            <person name="Pearson M."/>
            <person name="Poon T.W."/>
            <person name="Priest M."/>
            <person name="Roberts A."/>
            <person name="Saif S."/>
            <person name="Shea T."/>
            <person name="Sisk P."/>
            <person name="Sykes S."/>
            <person name="Wortman J."/>
            <person name="Nusbaum C."/>
            <person name="Birren B."/>
        </authorList>
    </citation>
    <scope>NUCLEOTIDE SEQUENCE [LARGE SCALE GENOMIC DNA]</scope>
    <source>
        <strain evidence="3 4">P1976</strain>
    </source>
</reference>
<feature type="compositionally biased region" description="Low complexity" evidence="2">
    <location>
        <begin position="898"/>
        <end position="908"/>
    </location>
</feature>
<name>A0A080ZBQ8_PHYNI</name>
<feature type="compositionally biased region" description="Low complexity" evidence="2">
    <location>
        <begin position="1893"/>
        <end position="1911"/>
    </location>
</feature>
<protein>
    <submittedName>
        <fullName evidence="3">Uncharacterized protein</fullName>
    </submittedName>
</protein>
<dbReference type="SUPFAM" id="SSF50998">
    <property type="entry name" value="Quinoprotein alcohol dehydrogenase-like"/>
    <property type="match status" value="1"/>
</dbReference>